<dbReference type="EMBL" id="CP089983">
    <property type="protein sequence ID" value="WXB03482.1"/>
    <property type="molecule type" value="Genomic_DNA"/>
</dbReference>
<dbReference type="SUPFAM" id="SSF56059">
    <property type="entry name" value="Glutathione synthetase ATP-binding domain-like"/>
    <property type="match status" value="1"/>
</dbReference>
<accession>A0ABZ2KYA7</accession>
<proteinExistence type="predicted"/>
<evidence type="ECO:0000259" key="2">
    <source>
        <dbReference type="PROSITE" id="PS50975"/>
    </source>
</evidence>
<dbReference type="Gene3D" id="3.30.470.20">
    <property type="entry name" value="ATP-grasp fold, B domain"/>
    <property type="match status" value="1"/>
</dbReference>
<feature type="domain" description="ATP-grasp" evidence="2">
    <location>
        <begin position="97"/>
        <end position="288"/>
    </location>
</feature>
<protein>
    <recommendedName>
        <fullName evidence="2">ATP-grasp domain-containing protein</fullName>
    </recommendedName>
</protein>
<dbReference type="InterPro" id="IPR013815">
    <property type="entry name" value="ATP_grasp_subdomain_1"/>
</dbReference>
<dbReference type="Gene3D" id="3.40.50.20">
    <property type="match status" value="1"/>
</dbReference>
<dbReference type="RefSeq" id="WP_394833112.1">
    <property type="nucleotide sequence ID" value="NZ_CP089929.1"/>
</dbReference>
<sequence>MKPRIAFATFEEMPVLDPDDVVAADALRTHGASVAAAVWSDPHVRWRDFDVVALRSTWDYHHRSAQFADWLKRLAADRIHVCNPVESVLWNMDKRYLVELSARGVPILPTRWIEQGQNASLEDVLRQQGWENAVVKPAVSVNSFGTFRTSLGEAPKRQLEFGRLLEQSGVLVQPFVREIVDDGEWSLLFFDGEFSHALVKRPARDDFRTQSNFGGTHTRTQPAESLVRQAHRVLEAVHVRHAYARVDGVVVDGQFRLMELELIEPSLFLDGDQAAAQRFAGALLRSIPGHSP</sequence>
<evidence type="ECO:0000256" key="1">
    <source>
        <dbReference type="PROSITE-ProRule" id="PRU00409"/>
    </source>
</evidence>
<dbReference type="InterPro" id="IPR053191">
    <property type="entry name" value="DcsG_Biosynth_Enzyme"/>
</dbReference>
<organism evidence="3 4">
    <name type="scientific">Pendulispora rubella</name>
    <dbReference type="NCBI Taxonomy" id="2741070"/>
    <lineage>
        <taxon>Bacteria</taxon>
        <taxon>Pseudomonadati</taxon>
        <taxon>Myxococcota</taxon>
        <taxon>Myxococcia</taxon>
        <taxon>Myxococcales</taxon>
        <taxon>Sorangiineae</taxon>
        <taxon>Pendulisporaceae</taxon>
        <taxon>Pendulispora</taxon>
    </lineage>
</organism>
<keyword evidence="4" id="KW-1185">Reference proteome</keyword>
<name>A0ABZ2KYA7_9BACT</name>
<dbReference type="InterPro" id="IPR011761">
    <property type="entry name" value="ATP-grasp"/>
</dbReference>
<dbReference type="Gene3D" id="3.30.1490.20">
    <property type="entry name" value="ATP-grasp fold, A domain"/>
    <property type="match status" value="1"/>
</dbReference>
<dbReference type="Proteomes" id="UP001374803">
    <property type="component" value="Chromosome"/>
</dbReference>
<keyword evidence="1" id="KW-0067">ATP-binding</keyword>
<dbReference type="PANTHER" id="PTHR39217:SF1">
    <property type="entry name" value="GLUTATHIONE SYNTHETASE"/>
    <property type="match status" value="1"/>
</dbReference>
<keyword evidence="1" id="KW-0547">Nucleotide-binding</keyword>
<dbReference type="PANTHER" id="PTHR39217">
    <property type="match status" value="1"/>
</dbReference>
<gene>
    <name evidence="3" type="ORF">LVJ94_42090</name>
</gene>
<dbReference type="PROSITE" id="PS50975">
    <property type="entry name" value="ATP_GRASP"/>
    <property type="match status" value="1"/>
</dbReference>
<evidence type="ECO:0000313" key="4">
    <source>
        <dbReference type="Proteomes" id="UP001374803"/>
    </source>
</evidence>
<reference evidence="3" key="1">
    <citation type="submission" date="2021-12" db="EMBL/GenBank/DDBJ databases">
        <title>Discovery of the Pendulisporaceae a myxobacterial family with distinct sporulation behavior and unique specialized metabolism.</title>
        <authorList>
            <person name="Garcia R."/>
            <person name="Popoff A."/>
            <person name="Bader C.D."/>
            <person name="Loehr J."/>
            <person name="Walesch S."/>
            <person name="Walt C."/>
            <person name="Boldt J."/>
            <person name="Bunk B."/>
            <person name="Haeckl F.J.F.P.J."/>
            <person name="Gunesch A.P."/>
            <person name="Birkelbach J."/>
            <person name="Nuebel U."/>
            <person name="Pietschmann T."/>
            <person name="Bach T."/>
            <person name="Mueller R."/>
        </authorList>
    </citation>
    <scope>NUCLEOTIDE SEQUENCE</scope>
    <source>
        <strain evidence="3">MSr11367</strain>
    </source>
</reference>
<evidence type="ECO:0000313" key="3">
    <source>
        <dbReference type="EMBL" id="WXB03482.1"/>
    </source>
</evidence>